<dbReference type="GeneID" id="89509335"/>
<sequence>MMNNEKTMAAGNNQQVTNAFTGDKNRKALIGVLIAAFYWIPAILIELLLSKIDPGLGSSVFFIIMIASSITAYILTGGLDMVFGIAKKIALFGWIILPFPMDIITGIATFFVALLLFAAFPIVFAVIGWLRIHKENRDMEQSA</sequence>
<dbReference type="OrthoDB" id="2065861at2"/>
<accession>A0A1M5SXI0</accession>
<feature type="transmembrane region" description="Helical" evidence="1">
    <location>
        <begin position="55"/>
        <end position="75"/>
    </location>
</feature>
<organism evidence="2 3">
    <name type="scientific">Butyrivibrio fibrisolvens DSM 3071</name>
    <dbReference type="NCBI Taxonomy" id="1121131"/>
    <lineage>
        <taxon>Bacteria</taxon>
        <taxon>Bacillati</taxon>
        <taxon>Bacillota</taxon>
        <taxon>Clostridia</taxon>
        <taxon>Lachnospirales</taxon>
        <taxon>Lachnospiraceae</taxon>
        <taxon>Butyrivibrio</taxon>
    </lineage>
</organism>
<dbReference type="EMBL" id="FQXK01000004">
    <property type="protein sequence ID" value="SHH43239.1"/>
    <property type="molecule type" value="Genomic_DNA"/>
</dbReference>
<gene>
    <name evidence="2" type="ORF">SAMN02745229_00432</name>
</gene>
<dbReference type="STRING" id="1121131.SAMN02745229_00432"/>
<evidence type="ECO:0000313" key="3">
    <source>
        <dbReference type="Proteomes" id="UP000184278"/>
    </source>
</evidence>
<evidence type="ECO:0000256" key="1">
    <source>
        <dbReference type="SAM" id="Phobius"/>
    </source>
</evidence>
<name>A0A1M5SXI0_BUTFI</name>
<dbReference type="AlphaFoldDB" id="A0A1M5SXI0"/>
<evidence type="ECO:0000313" key="2">
    <source>
        <dbReference type="EMBL" id="SHH43239.1"/>
    </source>
</evidence>
<keyword evidence="1" id="KW-0812">Transmembrane</keyword>
<protein>
    <submittedName>
        <fullName evidence="2">Uncharacterized protein</fullName>
    </submittedName>
</protein>
<dbReference type="RefSeq" id="WP_073385143.1">
    <property type="nucleotide sequence ID" value="NZ_FQXK01000004.1"/>
</dbReference>
<feature type="transmembrane region" description="Helical" evidence="1">
    <location>
        <begin position="107"/>
        <end position="130"/>
    </location>
</feature>
<proteinExistence type="predicted"/>
<keyword evidence="3" id="KW-1185">Reference proteome</keyword>
<feature type="transmembrane region" description="Helical" evidence="1">
    <location>
        <begin position="28"/>
        <end position="49"/>
    </location>
</feature>
<keyword evidence="1" id="KW-1133">Transmembrane helix</keyword>
<feature type="transmembrane region" description="Helical" evidence="1">
    <location>
        <begin position="82"/>
        <end position="101"/>
    </location>
</feature>
<keyword evidence="1" id="KW-0472">Membrane</keyword>
<reference evidence="3" key="1">
    <citation type="submission" date="2016-11" db="EMBL/GenBank/DDBJ databases">
        <authorList>
            <person name="Varghese N."/>
            <person name="Submissions S."/>
        </authorList>
    </citation>
    <scope>NUCLEOTIDE SEQUENCE [LARGE SCALE GENOMIC DNA]</scope>
    <source>
        <strain evidence="3">DSM 3071</strain>
    </source>
</reference>
<dbReference type="Proteomes" id="UP000184278">
    <property type="component" value="Unassembled WGS sequence"/>
</dbReference>